<sequence length="156" mass="17661">MFERYYKELSGFFSRSLKDREAAADVVQECYVRALAMDTGGMAIENPRALLYRIGKNIIIDRSRRQAAEDRFLTSLGVVTGVDSPSAEQHVMWRQRLSGLLARLQRMPPKRRDVFILVRIYGYSHAEAAAHLDCTVAAVEKHVVRAVIDCGDLALY</sequence>
<evidence type="ECO:0000256" key="3">
    <source>
        <dbReference type="ARBA" id="ARBA00023082"/>
    </source>
</evidence>
<organism evidence="7 8">
    <name type="scientific">Bordetella genomosp. 10</name>
    <dbReference type="NCBI Taxonomy" id="1416804"/>
    <lineage>
        <taxon>Bacteria</taxon>
        <taxon>Pseudomonadati</taxon>
        <taxon>Pseudomonadota</taxon>
        <taxon>Betaproteobacteria</taxon>
        <taxon>Burkholderiales</taxon>
        <taxon>Alcaligenaceae</taxon>
        <taxon>Bordetella</taxon>
    </lineage>
</organism>
<feature type="domain" description="RNA polymerase sigma factor 70 region 4 type 2" evidence="6">
    <location>
        <begin position="100"/>
        <end position="147"/>
    </location>
</feature>
<dbReference type="SUPFAM" id="SSF88946">
    <property type="entry name" value="Sigma2 domain of RNA polymerase sigma factors"/>
    <property type="match status" value="1"/>
</dbReference>
<dbReference type="InterPro" id="IPR036388">
    <property type="entry name" value="WH-like_DNA-bd_sf"/>
</dbReference>
<evidence type="ECO:0000259" key="6">
    <source>
        <dbReference type="Pfam" id="PF08281"/>
    </source>
</evidence>
<keyword evidence="3" id="KW-0731">Sigma factor</keyword>
<dbReference type="PANTHER" id="PTHR43133:SF63">
    <property type="entry name" value="RNA POLYMERASE SIGMA FACTOR FECI-RELATED"/>
    <property type="match status" value="1"/>
</dbReference>
<dbReference type="InterPro" id="IPR007627">
    <property type="entry name" value="RNA_pol_sigma70_r2"/>
</dbReference>
<accession>A0A261SD61</accession>
<dbReference type="InterPro" id="IPR013325">
    <property type="entry name" value="RNA_pol_sigma_r2"/>
</dbReference>
<feature type="domain" description="RNA polymerase sigma-70 region 2" evidence="5">
    <location>
        <begin position="1"/>
        <end position="67"/>
    </location>
</feature>
<dbReference type="InterPro" id="IPR039425">
    <property type="entry name" value="RNA_pol_sigma-70-like"/>
</dbReference>
<dbReference type="Gene3D" id="1.10.1740.10">
    <property type="match status" value="1"/>
</dbReference>
<keyword evidence="2" id="KW-0805">Transcription regulation</keyword>
<keyword evidence="4" id="KW-0804">Transcription</keyword>
<dbReference type="GO" id="GO:0006352">
    <property type="term" value="P:DNA-templated transcription initiation"/>
    <property type="evidence" value="ECO:0007669"/>
    <property type="project" value="InterPro"/>
</dbReference>
<proteinExistence type="inferred from homology"/>
<dbReference type="Proteomes" id="UP000216020">
    <property type="component" value="Unassembled WGS sequence"/>
</dbReference>
<name>A0A261SD61_9BORD</name>
<dbReference type="Pfam" id="PF04542">
    <property type="entry name" value="Sigma70_r2"/>
    <property type="match status" value="1"/>
</dbReference>
<dbReference type="PANTHER" id="PTHR43133">
    <property type="entry name" value="RNA POLYMERASE ECF-TYPE SIGMA FACTO"/>
    <property type="match status" value="1"/>
</dbReference>
<gene>
    <name evidence="7" type="ORF">CAL29_14815</name>
</gene>
<dbReference type="SUPFAM" id="SSF88659">
    <property type="entry name" value="Sigma3 and sigma4 domains of RNA polymerase sigma factors"/>
    <property type="match status" value="1"/>
</dbReference>
<protein>
    <submittedName>
        <fullName evidence="7">RNA polymerase subunit sigma-24</fullName>
    </submittedName>
</protein>
<dbReference type="InterPro" id="IPR013249">
    <property type="entry name" value="RNA_pol_sigma70_r4_t2"/>
</dbReference>
<dbReference type="EMBL" id="NEVM01000002">
    <property type="protein sequence ID" value="OZI34740.1"/>
    <property type="molecule type" value="Genomic_DNA"/>
</dbReference>
<evidence type="ECO:0000256" key="4">
    <source>
        <dbReference type="ARBA" id="ARBA00023163"/>
    </source>
</evidence>
<dbReference type="GO" id="GO:0016987">
    <property type="term" value="F:sigma factor activity"/>
    <property type="evidence" value="ECO:0007669"/>
    <property type="project" value="UniProtKB-KW"/>
</dbReference>
<dbReference type="Gene3D" id="1.10.10.10">
    <property type="entry name" value="Winged helix-like DNA-binding domain superfamily/Winged helix DNA-binding domain"/>
    <property type="match status" value="1"/>
</dbReference>
<dbReference type="GO" id="GO:0003677">
    <property type="term" value="F:DNA binding"/>
    <property type="evidence" value="ECO:0007669"/>
    <property type="project" value="InterPro"/>
</dbReference>
<keyword evidence="8" id="KW-1185">Reference proteome</keyword>
<reference evidence="8" key="1">
    <citation type="submission" date="2017-05" db="EMBL/GenBank/DDBJ databases">
        <title>Complete and WGS of Bordetella genogroups.</title>
        <authorList>
            <person name="Spilker T."/>
            <person name="Lipuma J."/>
        </authorList>
    </citation>
    <scope>NUCLEOTIDE SEQUENCE [LARGE SCALE GENOMIC DNA]</scope>
    <source>
        <strain evidence="8">AU16122</strain>
    </source>
</reference>
<dbReference type="Pfam" id="PF08281">
    <property type="entry name" value="Sigma70_r4_2"/>
    <property type="match status" value="1"/>
</dbReference>
<evidence type="ECO:0000256" key="1">
    <source>
        <dbReference type="ARBA" id="ARBA00010641"/>
    </source>
</evidence>
<comment type="similarity">
    <text evidence="1">Belongs to the sigma-70 factor family. ECF subfamily.</text>
</comment>
<dbReference type="OrthoDB" id="9783733at2"/>
<evidence type="ECO:0000313" key="8">
    <source>
        <dbReference type="Proteomes" id="UP000216020"/>
    </source>
</evidence>
<dbReference type="NCBIfam" id="TIGR02937">
    <property type="entry name" value="sigma70-ECF"/>
    <property type="match status" value="1"/>
</dbReference>
<evidence type="ECO:0000256" key="2">
    <source>
        <dbReference type="ARBA" id="ARBA00023015"/>
    </source>
</evidence>
<dbReference type="InterPro" id="IPR014284">
    <property type="entry name" value="RNA_pol_sigma-70_dom"/>
</dbReference>
<dbReference type="AlphaFoldDB" id="A0A261SD61"/>
<dbReference type="InterPro" id="IPR013324">
    <property type="entry name" value="RNA_pol_sigma_r3/r4-like"/>
</dbReference>
<dbReference type="RefSeq" id="WP_094853732.1">
    <property type="nucleotide sequence ID" value="NZ_NEVM01000002.1"/>
</dbReference>
<comment type="caution">
    <text evidence="7">The sequence shown here is derived from an EMBL/GenBank/DDBJ whole genome shotgun (WGS) entry which is preliminary data.</text>
</comment>
<evidence type="ECO:0000259" key="5">
    <source>
        <dbReference type="Pfam" id="PF04542"/>
    </source>
</evidence>
<evidence type="ECO:0000313" key="7">
    <source>
        <dbReference type="EMBL" id="OZI34740.1"/>
    </source>
</evidence>